<accession>A0ABS4ZH20</accession>
<dbReference type="Gene3D" id="3.40.50.2300">
    <property type="match status" value="1"/>
</dbReference>
<dbReference type="PROSITE" id="PS50987">
    <property type="entry name" value="HTH_ARSR_2"/>
    <property type="match status" value="1"/>
</dbReference>
<dbReference type="NCBIfam" id="NF033788">
    <property type="entry name" value="HTH_metalloreg"/>
    <property type="match status" value="1"/>
</dbReference>
<dbReference type="PANTHER" id="PTHR43428:SF1">
    <property type="entry name" value="ARSENATE REDUCTASE"/>
    <property type="match status" value="1"/>
</dbReference>
<dbReference type="RefSeq" id="WP_165136055.1">
    <property type="nucleotide sequence ID" value="NZ_CP049253.1"/>
</dbReference>
<dbReference type="Proteomes" id="UP001519362">
    <property type="component" value="Unassembled WGS sequence"/>
</dbReference>
<dbReference type="Pfam" id="PF21234">
    <property type="entry name" value="Phosphatase-like_N"/>
    <property type="match status" value="1"/>
</dbReference>
<dbReference type="Gene3D" id="1.10.8.1060">
    <property type="entry name" value="Corynebacterium glutamicum thioredoxin-dependent arsenate reductase, N-terminal domain"/>
    <property type="match status" value="1"/>
</dbReference>
<evidence type="ECO:0000313" key="4">
    <source>
        <dbReference type="Proteomes" id="UP001519362"/>
    </source>
</evidence>
<proteinExistence type="predicted"/>
<evidence type="ECO:0000259" key="2">
    <source>
        <dbReference type="PROSITE" id="PS50987"/>
    </source>
</evidence>
<dbReference type="InterPro" id="IPR036196">
    <property type="entry name" value="Ptyr_pPase_sf"/>
</dbReference>
<protein>
    <submittedName>
        <fullName evidence="3">ArsR family transcriptional regulator</fullName>
    </submittedName>
</protein>
<evidence type="ECO:0000256" key="1">
    <source>
        <dbReference type="ARBA" id="ARBA00022849"/>
    </source>
</evidence>
<dbReference type="SMART" id="SM00418">
    <property type="entry name" value="HTH_ARSR"/>
    <property type="match status" value="1"/>
</dbReference>
<comment type="caution">
    <text evidence="3">The sequence shown here is derived from an EMBL/GenBank/DDBJ whole genome shotgun (WGS) entry which is preliminary data.</text>
</comment>
<dbReference type="Pfam" id="PF12840">
    <property type="entry name" value="HTH_20"/>
    <property type="match status" value="1"/>
</dbReference>
<organism evidence="3 4">
    <name type="scientific">Microbacterium amylolyticum</name>
    <dbReference type="NCBI Taxonomy" id="936337"/>
    <lineage>
        <taxon>Bacteria</taxon>
        <taxon>Bacillati</taxon>
        <taxon>Actinomycetota</taxon>
        <taxon>Actinomycetes</taxon>
        <taxon>Micrococcales</taxon>
        <taxon>Microbacteriaceae</taxon>
        <taxon>Microbacterium</taxon>
    </lineage>
</organism>
<dbReference type="EMBL" id="JAGIOL010000001">
    <property type="protein sequence ID" value="MBP2436572.1"/>
    <property type="molecule type" value="Genomic_DNA"/>
</dbReference>
<dbReference type="InterPro" id="IPR048716">
    <property type="entry name" value="Phosphatase-like_N"/>
</dbReference>
<dbReference type="SUPFAM" id="SSF46785">
    <property type="entry name" value="Winged helix' DNA-binding domain"/>
    <property type="match status" value="1"/>
</dbReference>
<sequence>MDESRIVYAVADPTRSRILRLILESPDQRASVTPLANELGLRQPTVSHHLAALAEVGVVAGVKEGRRVWYSVVPALRDRVTALVGVETGERFDRDRAIDDLAVRFTGVHARETVAACLDESVALLTSAGHRERVGAKAAAFAASRLDAGAGRRDGIPELLFVCVGNAGRSQMAAAIARHLSGDRLRVRTAGSEPGTELSGAIVRVLGEIGVPVGGEFPKPLTDEVVRAADVVVTMGCGDACPVYPGKRYLDWDLGKIAALPEDGLRRVRDDVATRVRDLLGQMLAA</sequence>
<gene>
    <name evidence="3" type="ORF">JOF34_001158</name>
</gene>
<dbReference type="Pfam" id="PF01451">
    <property type="entry name" value="LMWPc"/>
    <property type="match status" value="1"/>
</dbReference>
<dbReference type="CDD" id="cd00090">
    <property type="entry name" value="HTH_ARSR"/>
    <property type="match status" value="1"/>
</dbReference>
<dbReference type="PRINTS" id="PR00778">
    <property type="entry name" value="HTHARSR"/>
</dbReference>
<dbReference type="InterPro" id="IPR036390">
    <property type="entry name" value="WH_DNA-bd_sf"/>
</dbReference>
<keyword evidence="1" id="KW-0059">Arsenical resistance</keyword>
<dbReference type="PANTHER" id="PTHR43428">
    <property type="entry name" value="ARSENATE REDUCTASE"/>
    <property type="match status" value="1"/>
</dbReference>
<dbReference type="InterPro" id="IPR036388">
    <property type="entry name" value="WH-like_DNA-bd_sf"/>
</dbReference>
<dbReference type="SUPFAM" id="SSF52788">
    <property type="entry name" value="Phosphotyrosine protein phosphatases I"/>
    <property type="match status" value="1"/>
</dbReference>
<dbReference type="SMART" id="SM00226">
    <property type="entry name" value="LMWPc"/>
    <property type="match status" value="1"/>
</dbReference>
<reference evidence="3 4" key="1">
    <citation type="submission" date="2021-03" db="EMBL/GenBank/DDBJ databases">
        <title>Sequencing the genomes of 1000 actinobacteria strains.</title>
        <authorList>
            <person name="Klenk H.-P."/>
        </authorList>
    </citation>
    <scope>NUCLEOTIDE SEQUENCE [LARGE SCALE GENOMIC DNA]</scope>
    <source>
        <strain evidence="3 4">DSM 24221</strain>
    </source>
</reference>
<feature type="domain" description="HTH arsR-type" evidence="2">
    <location>
        <begin position="1"/>
        <end position="95"/>
    </location>
</feature>
<dbReference type="Gene3D" id="1.10.10.10">
    <property type="entry name" value="Winged helix-like DNA-binding domain superfamily/Winged helix DNA-binding domain"/>
    <property type="match status" value="1"/>
</dbReference>
<dbReference type="InterPro" id="IPR023485">
    <property type="entry name" value="Ptyr_pPase"/>
</dbReference>
<evidence type="ECO:0000313" key="3">
    <source>
        <dbReference type="EMBL" id="MBP2436572.1"/>
    </source>
</evidence>
<dbReference type="InterPro" id="IPR011991">
    <property type="entry name" value="ArsR-like_HTH"/>
</dbReference>
<keyword evidence="4" id="KW-1185">Reference proteome</keyword>
<dbReference type="InterPro" id="IPR001845">
    <property type="entry name" value="HTH_ArsR_DNA-bd_dom"/>
</dbReference>
<name>A0ABS4ZH20_9MICO</name>